<name>A0A845T0Q9_9FIRM</name>
<accession>A0A845T0Q9</accession>
<comment type="caution">
    <text evidence="1">The sequence shown here is derived from an EMBL/GenBank/DDBJ whole genome shotgun (WGS) entry which is preliminary data.</text>
</comment>
<dbReference type="AlphaFoldDB" id="A0A845T0Q9"/>
<protein>
    <submittedName>
        <fullName evidence="1">Uncharacterized protein</fullName>
    </submittedName>
</protein>
<gene>
    <name evidence="1" type="ORF">FMM72_14185</name>
</gene>
<sequence>MNNEKKTSAAEADGTADSVMMDMTEAAERLEQEAKRSDADHSSYTHVFQPSFIYEGRTYDTLTFNWDALTGKDSLAIEAEMMLKGKTLILPAYTGEYLVGMAARACTYRDDSGNRTVNTNTICALPLKDFQAICNRARNFLLRAGL</sequence>
<dbReference type="EMBL" id="VIQT01000020">
    <property type="protein sequence ID" value="NDO40360.1"/>
    <property type="molecule type" value="Genomic_DNA"/>
</dbReference>
<evidence type="ECO:0000313" key="1">
    <source>
        <dbReference type="EMBL" id="NDO40360.1"/>
    </source>
</evidence>
<dbReference type="RefSeq" id="WP_162221796.1">
    <property type="nucleotide sequence ID" value="NZ_JANJZM010000017.1"/>
</dbReference>
<organism evidence="1 2">
    <name type="scientific">Anaerotruncus colihominis</name>
    <dbReference type="NCBI Taxonomy" id="169435"/>
    <lineage>
        <taxon>Bacteria</taxon>
        <taxon>Bacillati</taxon>
        <taxon>Bacillota</taxon>
        <taxon>Clostridia</taxon>
        <taxon>Eubacteriales</taxon>
        <taxon>Oscillospiraceae</taxon>
        <taxon>Anaerotruncus</taxon>
    </lineage>
</organism>
<proteinExistence type="predicted"/>
<dbReference type="Proteomes" id="UP000462501">
    <property type="component" value="Unassembled WGS sequence"/>
</dbReference>
<evidence type="ECO:0000313" key="2">
    <source>
        <dbReference type="Proteomes" id="UP000462501"/>
    </source>
</evidence>
<reference evidence="1 2" key="1">
    <citation type="submission" date="2019-06" db="EMBL/GenBank/DDBJ databases">
        <title>Draft genome sequences of 15 bacterial species constituting the stable defined intestinal microbiota of the GM15 gnotobiotic mouse model.</title>
        <authorList>
            <person name="Elie C."/>
            <person name="Mathieu A."/>
            <person name="Saliou A."/>
            <person name="Darnaud M."/>
            <person name="Leulier F."/>
            <person name="Tamellini A."/>
        </authorList>
    </citation>
    <scope>NUCLEOTIDE SEQUENCE [LARGE SCALE GENOMIC DNA]</scope>
    <source>
        <strain evidence="1 2">JM4-15</strain>
    </source>
</reference>